<dbReference type="InterPro" id="IPR029033">
    <property type="entry name" value="His_PPase_superfam"/>
</dbReference>
<dbReference type="Gene3D" id="3.40.50.1240">
    <property type="entry name" value="Phosphoglycerate mutase-like"/>
    <property type="match status" value="1"/>
</dbReference>
<dbReference type="SUPFAM" id="SSF53254">
    <property type="entry name" value="Phosphoglycerate mutase-like"/>
    <property type="match status" value="1"/>
</dbReference>
<dbReference type="Pfam" id="PF00300">
    <property type="entry name" value="His_Phos_1"/>
    <property type="match status" value="1"/>
</dbReference>
<dbReference type="SMART" id="SM00855">
    <property type="entry name" value="PGAM"/>
    <property type="match status" value="1"/>
</dbReference>
<accession>A0ABW3VDB7</accession>
<dbReference type="Proteomes" id="UP001597182">
    <property type="component" value="Unassembled WGS sequence"/>
</dbReference>
<sequence>MADGTIGGGPDPGNGARSATAYEVVLLRHGETLGYDGDHGLTPRGEEQARARGKVLAAGIAPSARVLMPHARTSRATATAVTLRAALLAEGIDESQLGELYPEPHFDNLRFCLEGEVVDTSVAVGARLALGTGTPEPDWVREYDRFDSDYAAVAAAGGPIEYWTHNPMLYFEPPQLASLRTWLGIAALGPALAAAGAELALVCTHSAPMRAFAATTLGEDLGEPENLEPIRVRVEDGTARVDYRDRTVTTRIPQPPAWFDRAWLDGYGR</sequence>
<organism evidence="1 2">
    <name type="scientific">Pseudonocardia benzenivorans</name>
    <dbReference type="NCBI Taxonomy" id="228005"/>
    <lineage>
        <taxon>Bacteria</taxon>
        <taxon>Bacillati</taxon>
        <taxon>Actinomycetota</taxon>
        <taxon>Actinomycetes</taxon>
        <taxon>Pseudonocardiales</taxon>
        <taxon>Pseudonocardiaceae</taxon>
        <taxon>Pseudonocardia</taxon>
    </lineage>
</organism>
<dbReference type="EMBL" id="JBHTMB010000050">
    <property type="protein sequence ID" value="MFD1233072.1"/>
    <property type="molecule type" value="Genomic_DNA"/>
</dbReference>
<dbReference type="InterPro" id="IPR013078">
    <property type="entry name" value="His_Pase_superF_clade-1"/>
</dbReference>
<proteinExistence type="predicted"/>
<name>A0ABW3VDB7_9PSEU</name>
<keyword evidence="2" id="KW-1185">Reference proteome</keyword>
<gene>
    <name evidence="1" type="ORF">ACFQ34_07220</name>
</gene>
<reference evidence="2" key="1">
    <citation type="journal article" date="2019" name="Int. J. Syst. Evol. Microbiol.">
        <title>The Global Catalogue of Microorganisms (GCM) 10K type strain sequencing project: providing services to taxonomists for standard genome sequencing and annotation.</title>
        <authorList>
            <consortium name="The Broad Institute Genomics Platform"/>
            <consortium name="The Broad Institute Genome Sequencing Center for Infectious Disease"/>
            <person name="Wu L."/>
            <person name="Ma J."/>
        </authorList>
    </citation>
    <scope>NUCLEOTIDE SEQUENCE [LARGE SCALE GENOMIC DNA]</scope>
    <source>
        <strain evidence="2">CCUG 49018</strain>
    </source>
</reference>
<dbReference type="RefSeq" id="WP_346092389.1">
    <property type="nucleotide sequence ID" value="NZ_BAABKS010000053.1"/>
</dbReference>
<evidence type="ECO:0000313" key="1">
    <source>
        <dbReference type="EMBL" id="MFD1233072.1"/>
    </source>
</evidence>
<evidence type="ECO:0000313" key="2">
    <source>
        <dbReference type="Proteomes" id="UP001597182"/>
    </source>
</evidence>
<protein>
    <submittedName>
        <fullName evidence="1">Histidine phosphatase family protein</fullName>
    </submittedName>
</protein>
<comment type="caution">
    <text evidence="1">The sequence shown here is derived from an EMBL/GenBank/DDBJ whole genome shotgun (WGS) entry which is preliminary data.</text>
</comment>